<evidence type="ECO:0000256" key="2">
    <source>
        <dbReference type="ARBA" id="ARBA00006472"/>
    </source>
</evidence>
<dbReference type="Gene3D" id="3.30.1360.20">
    <property type="entry name" value="Transcriptional coactivator/pterin dehydratase"/>
    <property type="match status" value="1"/>
</dbReference>
<dbReference type="NCBIfam" id="NF002017">
    <property type="entry name" value="PRK00823.1-2"/>
    <property type="match status" value="1"/>
</dbReference>
<comment type="caution">
    <text evidence="6">The sequence shown here is derived from an EMBL/GenBank/DDBJ whole genome shotgun (WGS) entry which is preliminary data.</text>
</comment>
<dbReference type="CDD" id="cd00488">
    <property type="entry name" value="PCD_DCoH"/>
    <property type="match status" value="1"/>
</dbReference>
<evidence type="ECO:0000313" key="6">
    <source>
        <dbReference type="EMBL" id="TCO14085.1"/>
    </source>
</evidence>
<dbReference type="SUPFAM" id="SSF55248">
    <property type="entry name" value="PCD-like"/>
    <property type="match status" value="1"/>
</dbReference>
<comment type="similarity">
    <text evidence="2 4">Belongs to the pterin-4-alpha-carbinolamine dehydratase family.</text>
</comment>
<evidence type="ECO:0000256" key="4">
    <source>
        <dbReference type="HAMAP-Rule" id="MF_00434"/>
    </source>
</evidence>
<dbReference type="EC" id="4.2.1.96" evidence="4"/>
<dbReference type="PANTHER" id="PTHR12599">
    <property type="entry name" value="PTERIN-4-ALPHA-CARBINOLAMINE DEHYDRATASE"/>
    <property type="match status" value="1"/>
</dbReference>
<evidence type="ECO:0000256" key="1">
    <source>
        <dbReference type="ARBA" id="ARBA00001554"/>
    </source>
</evidence>
<accession>A0A4R2GUH4</accession>
<dbReference type="AlphaFoldDB" id="A0A4R2GUH4"/>
<organism evidence="6 7">
    <name type="scientific">Camelimonas lactis</name>
    <dbReference type="NCBI Taxonomy" id="659006"/>
    <lineage>
        <taxon>Bacteria</taxon>
        <taxon>Pseudomonadati</taxon>
        <taxon>Pseudomonadota</taxon>
        <taxon>Alphaproteobacteria</taxon>
        <taxon>Hyphomicrobiales</taxon>
        <taxon>Chelatococcaceae</taxon>
        <taxon>Camelimonas</taxon>
    </lineage>
</organism>
<dbReference type="GO" id="GO:0006729">
    <property type="term" value="P:tetrahydrobiopterin biosynthetic process"/>
    <property type="evidence" value="ECO:0007669"/>
    <property type="project" value="InterPro"/>
</dbReference>
<dbReference type="Pfam" id="PF01329">
    <property type="entry name" value="Pterin_4a"/>
    <property type="match status" value="1"/>
</dbReference>
<name>A0A4R2GUH4_9HYPH</name>
<keyword evidence="7" id="KW-1185">Reference proteome</keyword>
<dbReference type="InterPro" id="IPR036428">
    <property type="entry name" value="PCD_sf"/>
</dbReference>
<dbReference type="EMBL" id="SLWL01000004">
    <property type="protein sequence ID" value="TCO14085.1"/>
    <property type="molecule type" value="Genomic_DNA"/>
</dbReference>
<reference evidence="6 7" key="1">
    <citation type="submission" date="2019-03" db="EMBL/GenBank/DDBJ databases">
        <title>Genomic Encyclopedia of Type Strains, Phase IV (KMG-IV): sequencing the most valuable type-strain genomes for metagenomic binning, comparative biology and taxonomic classification.</title>
        <authorList>
            <person name="Goeker M."/>
        </authorList>
    </citation>
    <scope>NUCLEOTIDE SEQUENCE [LARGE SCALE GENOMIC DNA]</scope>
    <source>
        <strain evidence="6 7">DSM 22958</strain>
    </source>
</reference>
<dbReference type="GO" id="GO:0008124">
    <property type="term" value="F:4-alpha-hydroxytetrahydrobiopterin dehydratase activity"/>
    <property type="evidence" value="ECO:0007669"/>
    <property type="project" value="UniProtKB-UniRule"/>
</dbReference>
<evidence type="ECO:0000256" key="5">
    <source>
        <dbReference type="SAM" id="MobiDB-lite"/>
    </source>
</evidence>
<comment type="catalytic activity">
    <reaction evidence="1 4">
        <text>(4aS,6R)-4a-hydroxy-L-erythro-5,6,7,8-tetrahydrobiopterin = (6R)-L-erythro-6,7-dihydrobiopterin + H2O</text>
        <dbReference type="Rhea" id="RHEA:11920"/>
        <dbReference type="ChEBI" id="CHEBI:15377"/>
        <dbReference type="ChEBI" id="CHEBI:15642"/>
        <dbReference type="ChEBI" id="CHEBI:43120"/>
        <dbReference type="EC" id="4.2.1.96"/>
    </reaction>
</comment>
<dbReference type="HAMAP" id="MF_00434">
    <property type="entry name" value="Pterin_4_alpha"/>
    <property type="match status" value="1"/>
</dbReference>
<sequence length="126" mass="13492">MQTDPDVPLEDNEILRRLATLPGGWTLEGDAIARAYPTTGWKASLMLVNAIGFLCETAWHHPDITLSWGRVRVSLSTHSAGGVTARDLELAERIEALATWTPQGGALEGVPPGSSHAILEEPPEAS</sequence>
<dbReference type="Proteomes" id="UP000294881">
    <property type="component" value="Unassembled WGS sequence"/>
</dbReference>
<dbReference type="RefSeq" id="WP_132004770.1">
    <property type="nucleotide sequence ID" value="NZ_JBHUNN010000002.1"/>
</dbReference>
<keyword evidence="3 4" id="KW-0456">Lyase</keyword>
<dbReference type="InterPro" id="IPR001533">
    <property type="entry name" value="Pterin_deHydtase"/>
</dbReference>
<evidence type="ECO:0000313" key="7">
    <source>
        <dbReference type="Proteomes" id="UP000294881"/>
    </source>
</evidence>
<dbReference type="PANTHER" id="PTHR12599:SF0">
    <property type="entry name" value="PTERIN-4-ALPHA-CARBINOLAMINE DEHYDRATASE"/>
    <property type="match status" value="1"/>
</dbReference>
<dbReference type="OrthoDB" id="9794987at2"/>
<protein>
    <recommendedName>
        <fullName evidence="4">Putative pterin-4-alpha-carbinolamine dehydratase</fullName>
        <shortName evidence="4">PHS</shortName>
        <ecNumber evidence="4">4.2.1.96</ecNumber>
    </recommendedName>
    <alternativeName>
        <fullName evidence="4">4-alpha-hydroxy-tetrahydropterin dehydratase</fullName>
    </alternativeName>
    <alternativeName>
        <fullName evidence="4">Pterin carbinolamine dehydratase</fullName>
        <shortName evidence="4">PCD</shortName>
    </alternativeName>
</protein>
<gene>
    <name evidence="6" type="ORF">EV666_10436</name>
</gene>
<evidence type="ECO:0000256" key="3">
    <source>
        <dbReference type="ARBA" id="ARBA00023239"/>
    </source>
</evidence>
<feature type="region of interest" description="Disordered" evidence="5">
    <location>
        <begin position="103"/>
        <end position="126"/>
    </location>
</feature>
<proteinExistence type="inferred from homology"/>